<accession>A0ABM6RHP3</accession>
<sequence>MTHAISSVSAANAFAQFPGLKDFTESYIEAMYWADTGEEGQPNSDAVLSAALQITTLADCIAFWSRNACCINATKASPSQAGHDFWLTRNGHGAGFWDRPETYKSETGAFYGAMLTDAAERAGPVEIYAGDDGAIYA</sequence>
<organism evidence="1 2">
    <name type="scientific">Phaeobacter inhibens</name>
    <dbReference type="NCBI Taxonomy" id="221822"/>
    <lineage>
        <taxon>Bacteria</taxon>
        <taxon>Pseudomonadati</taxon>
        <taxon>Pseudomonadota</taxon>
        <taxon>Alphaproteobacteria</taxon>
        <taxon>Rhodobacterales</taxon>
        <taxon>Roseobacteraceae</taxon>
        <taxon>Phaeobacter</taxon>
    </lineage>
</organism>
<evidence type="ECO:0000313" key="2">
    <source>
        <dbReference type="Proteomes" id="UP000236536"/>
    </source>
</evidence>
<keyword evidence="2" id="KW-1185">Reference proteome</keyword>
<name>A0ABM6RHP3_9RHOB</name>
<dbReference type="EMBL" id="CP010705">
    <property type="protein sequence ID" value="AUQ95962.1"/>
    <property type="molecule type" value="Genomic_DNA"/>
</dbReference>
<reference evidence="1 2" key="2">
    <citation type="journal article" date="2017" name="Int. J. Syst. Evol. Microbiol.">
        <title>Adaptation of Surface-Associated Bacteria to the Open Ocean: A Genomically Distinct Subpopulation of Phaeobacter gallaeciensis Colonizes Pacific Mesozooplankton.</title>
        <authorList>
            <person name="Freese H.M."/>
            <person name="Methner A."/>
            <person name="Overmann J."/>
        </authorList>
    </citation>
    <scope>NUCLEOTIDE SEQUENCE [LARGE SCALE GENOMIC DNA]</scope>
    <source>
        <strain evidence="1 2">P66</strain>
    </source>
</reference>
<dbReference type="RefSeq" id="WP_102874977.1">
    <property type="nucleotide sequence ID" value="NZ_CP010705.1"/>
</dbReference>
<proteinExistence type="predicted"/>
<dbReference type="Proteomes" id="UP000236536">
    <property type="component" value="Chromosome"/>
</dbReference>
<reference evidence="1 2" key="1">
    <citation type="journal article" date="2017" name="Genome Biol. Evol.">
        <title>Trajectories and Drivers of Genome Evolution in Surface-Associated Marine Phaeobacter.</title>
        <authorList>
            <person name="Freese H.M."/>
            <person name="Sikorski J."/>
            <person name="Bunk B."/>
            <person name="Scheuner C."/>
            <person name="Meier-Kolthoff J.P."/>
            <person name="Sproer C."/>
            <person name="Gram L."/>
            <person name="Overmann J."/>
        </authorList>
    </citation>
    <scope>NUCLEOTIDE SEQUENCE [LARGE SCALE GENOMIC DNA]</scope>
    <source>
        <strain evidence="1 2">P66</strain>
    </source>
</reference>
<protein>
    <submittedName>
        <fullName evidence="1">Uncharacterized protein</fullName>
    </submittedName>
</protein>
<evidence type="ECO:0000313" key="1">
    <source>
        <dbReference type="EMBL" id="AUQ95962.1"/>
    </source>
</evidence>
<gene>
    <name evidence="1" type="ORF">PhaeoP66_03220</name>
</gene>